<accession>G8UQ76</accession>
<dbReference type="EMBL" id="CP003191">
    <property type="protein sequence ID" value="AEW22672.1"/>
    <property type="molecule type" value="Genomic_DNA"/>
</dbReference>
<dbReference type="Proteomes" id="UP000005436">
    <property type="component" value="Chromosome"/>
</dbReference>
<protein>
    <submittedName>
        <fullName evidence="1">Uncharacterized protein</fullName>
    </submittedName>
</protein>
<dbReference type="HOGENOM" id="CLU_3318309_0_0_10"/>
<evidence type="ECO:0000313" key="2">
    <source>
        <dbReference type="Proteomes" id="UP000005436"/>
    </source>
</evidence>
<reference evidence="2" key="1">
    <citation type="submission" date="2011-12" db="EMBL/GenBank/DDBJ databases">
        <title>Complete sequence of Tannerella forsythia ATCC 43037.</title>
        <authorList>
            <person name="Dewhirst F."/>
            <person name="Tanner A."/>
            <person name="Izard J."/>
            <person name="Brinkac L."/>
            <person name="Durkin A.S."/>
            <person name="Hostetler J."/>
            <person name="Shetty J."/>
            <person name="Torralba M."/>
            <person name="Gill S."/>
            <person name="Nelson K."/>
        </authorList>
    </citation>
    <scope>NUCLEOTIDE SEQUENCE [LARGE SCALE GENOMIC DNA]</scope>
    <source>
        <strain evidence="2">ATCC 43037 / JCM 10827 / CCUG 33226 / KCTC 5666 / FDC 338</strain>
    </source>
</reference>
<gene>
    <name evidence="1" type="ordered locus">BFO_2005</name>
</gene>
<keyword evidence="2" id="KW-1185">Reference proteome</keyword>
<evidence type="ECO:0000313" key="1">
    <source>
        <dbReference type="EMBL" id="AEW22672.1"/>
    </source>
</evidence>
<dbReference type="AlphaFoldDB" id="G8UQ76"/>
<proteinExistence type="predicted"/>
<sequence length="39" mass="4251">MVTSGLQPSQRGYCFFPNASLPLRIGLNYLALSGLFFNG</sequence>
<name>G8UQ76_TANFA</name>
<organism evidence="1 2">
    <name type="scientific">Tannerella forsythia (strain ATCC 43037 / JCM 10827 / CCUG 21028 A / KCTC 5666 / FDC 338)</name>
    <name type="common">Bacteroides forsythus</name>
    <dbReference type="NCBI Taxonomy" id="203275"/>
    <lineage>
        <taxon>Bacteria</taxon>
        <taxon>Pseudomonadati</taxon>
        <taxon>Bacteroidota</taxon>
        <taxon>Bacteroidia</taxon>
        <taxon>Bacteroidales</taxon>
        <taxon>Tannerellaceae</taxon>
        <taxon>Tannerella</taxon>
    </lineage>
</organism>
<dbReference type="KEGG" id="tfo:BFO_2005"/>